<comment type="caution">
    <text evidence="1">The sequence shown here is derived from an EMBL/GenBank/DDBJ whole genome shotgun (WGS) entry which is preliminary data.</text>
</comment>
<name>A0ABS3EBU8_9HYPH</name>
<protein>
    <submittedName>
        <fullName evidence="1">Uncharacterized protein</fullName>
    </submittedName>
</protein>
<dbReference type="EMBL" id="JAFLNA010000001">
    <property type="protein sequence ID" value="MBO0129431.1"/>
    <property type="molecule type" value="Genomic_DNA"/>
</dbReference>
<evidence type="ECO:0000313" key="1">
    <source>
        <dbReference type="EMBL" id="MBO0129431.1"/>
    </source>
</evidence>
<evidence type="ECO:0000313" key="2">
    <source>
        <dbReference type="Proteomes" id="UP000664699"/>
    </source>
</evidence>
<gene>
    <name evidence="1" type="ORF">JZX89_01585</name>
</gene>
<accession>A0ABS3EBU8</accession>
<reference evidence="1 2" key="1">
    <citation type="submission" date="2021-03" db="EMBL/GenBank/DDBJ databases">
        <title>Whole genome sequence of Agrobacterium sp. strain Rnr.</title>
        <authorList>
            <person name="Mafakheri H."/>
            <person name="Taghavi S.M."/>
            <person name="Nemanja K."/>
            <person name="Osdaghi E."/>
        </authorList>
    </citation>
    <scope>NUCLEOTIDE SEQUENCE [LARGE SCALE GENOMIC DNA]</scope>
    <source>
        <strain evidence="1 2">Rnr</strain>
    </source>
</reference>
<sequence length="45" mass="5021">MSNAISLAKQEVSRHAQTQNFTHVIIGGRLNIRADDQTKPAIIFE</sequence>
<proteinExistence type="predicted"/>
<keyword evidence="2" id="KW-1185">Reference proteome</keyword>
<dbReference type="RefSeq" id="WP_207132884.1">
    <property type="nucleotide sequence ID" value="NZ_JAFLNA010000001.1"/>
</dbReference>
<organism evidence="1 2">
    <name type="scientific">Agrobacterium burrii</name>
    <dbReference type="NCBI Taxonomy" id="2815339"/>
    <lineage>
        <taxon>Bacteria</taxon>
        <taxon>Pseudomonadati</taxon>
        <taxon>Pseudomonadota</taxon>
        <taxon>Alphaproteobacteria</taxon>
        <taxon>Hyphomicrobiales</taxon>
        <taxon>Rhizobiaceae</taxon>
        <taxon>Rhizobium/Agrobacterium group</taxon>
        <taxon>Agrobacterium</taxon>
        <taxon>Agrobacterium tumefaciens complex</taxon>
    </lineage>
</organism>
<dbReference type="Proteomes" id="UP000664699">
    <property type="component" value="Unassembled WGS sequence"/>
</dbReference>